<comment type="caution">
    <text evidence="14">The sequence shown here is derived from an EMBL/GenBank/DDBJ whole genome shotgun (WGS) entry which is preliminary data.</text>
</comment>
<dbReference type="PANTHER" id="PTHR11088:SF60">
    <property type="entry name" value="TRNA DIMETHYLALLYLTRANSFERASE"/>
    <property type="match status" value="1"/>
</dbReference>
<proteinExistence type="inferred from homology"/>
<evidence type="ECO:0000313" key="15">
    <source>
        <dbReference type="Proteomes" id="UP001597049"/>
    </source>
</evidence>
<evidence type="ECO:0000256" key="4">
    <source>
        <dbReference type="ARBA" id="ARBA00022679"/>
    </source>
</evidence>
<gene>
    <name evidence="10 14" type="primary">miaA</name>
    <name evidence="14" type="ORF">ACFQ0R_09560</name>
</gene>
<evidence type="ECO:0000256" key="12">
    <source>
        <dbReference type="RuleBase" id="RU003784"/>
    </source>
</evidence>
<organism evidence="14 15">
    <name type="scientific">Psychroflexus salinarum</name>
    <dbReference type="NCBI Taxonomy" id="546024"/>
    <lineage>
        <taxon>Bacteria</taxon>
        <taxon>Pseudomonadati</taxon>
        <taxon>Bacteroidota</taxon>
        <taxon>Flavobacteriia</taxon>
        <taxon>Flavobacteriales</taxon>
        <taxon>Flavobacteriaceae</taxon>
        <taxon>Psychroflexus</taxon>
    </lineage>
</organism>
<dbReference type="GO" id="GO:0052381">
    <property type="term" value="F:tRNA dimethylallyltransferase activity"/>
    <property type="evidence" value="ECO:0007669"/>
    <property type="project" value="UniProtKB-EC"/>
</dbReference>
<feature type="region of interest" description="Interaction with substrate tRNA" evidence="10">
    <location>
        <begin position="38"/>
        <end position="41"/>
    </location>
</feature>
<comment type="subunit">
    <text evidence="10">Monomer.</text>
</comment>
<name>A0ABW3GRF8_9FLAO</name>
<evidence type="ECO:0000256" key="8">
    <source>
        <dbReference type="ARBA" id="ARBA00022842"/>
    </source>
</evidence>
<dbReference type="InterPro" id="IPR039657">
    <property type="entry name" value="Dimethylallyltransferase"/>
</dbReference>
<evidence type="ECO:0000256" key="11">
    <source>
        <dbReference type="RuleBase" id="RU003783"/>
    </source>
</evidence>
<evidence type="ECO:0000256" key="2">
    <source>
        <dbReference type="ARBA" id="ARBA00003213"/>
    </source>
</evidence>
<evidence type="ECO:0000256" key="6">
    <source>
        <dbReference type="ARBA" id="ARBA00022741"/>
    </source>
</evidence>
<dbReference type="SUPFAM" id="SSF52540">
    <property type="entry name" value="P-loop containing nucleoside triphosphate hydrolases"/>
    <property type="match status" value="2"/>
</dbReference>
<comment type="catalytic activity">
    <reaction evidence="9 10 11">
        <text>adenosine(37) in tRNA + dimethylallyl diphosphate = N(6)-dimethylallyladenosine(37) in tRNA + diphosphate</text>
        <dbReference type="Rhea" id="RHEA:26482"/>
        <dbReference type="Rhea" id="RHEA-COMP:10162"/>
        <dbReference type="Rhea" id="RHEA-COMP:10375"/>
        <dbReference type="ChEBI" id="CHEBI:33019"/>
        <dbReference type="ChEBI" id="CHEBI:57623"/>
        <dbReference type="ChEBI" id="CHEBI:74411"/>
        <dbReference type="ChEBI" id="CHEBI:74415"/>
        <dbReference type="EC" id="2.5.1.75"/>
    </reaction>
</comment>
<feature type="binding site" evidence="10">
    <location>
        <begin position="15"/>
        <end position="20"/>
    </location>
    <ligand>
        <name>substrate</name>
    </ligand>
</feature>
<keyword evidence="15" id="KW-1185">Reference proteome</keyword>
<evidence type="ECO:0000256" key="7">
    <source>
        <dbReference type="ARBA" id="ARBA00022840"/>
    </source>
</evidence>
<evidence type="ECO:0000256" key="10">
    <source>
        <dbReference type="HAMAP-Rule" id="MF_00185"/>
    </source>
</evidence>
<comment type="caution">
    <text evidence="10">Lacks conserved residue(s) required for the propagation of feature annotation.</text>
</comment>
<keyword evidence="6 10" id="KW-0547">Nucleotide-binding</keyword>
<keyword evidence="4 10" id="KW-0808">Transferase</keyword>
<evidence type="ECO:0000256" key="9">
    <source>
        <dbReference type="ARBA" id="ARBA00049563"/>
    </source>
</evidence>
<evidence type="ECO:0000256" key="5">
    <source>
        <dbReference type="ARBA" id="ARBA00022694"/>
    </source>
</evidence>
<dbReference type="InterPro" id="IPR018022">
    <property type="entry name" value="IPT"/>
</dbReference>
<sequence length="301" mass="34509">MKTDQPSLVCIVGPTAIGKTALSIKLASHFSTEIVSADSRQFYKEMIIGTAVPSEDELSLAKHHFIQHISIQDDYNVGKFEEDAIEVLNHIFESSSKAILVGGSGLYQKAVTEGLDSFPEIPSEIRQKYNTILKTEGLEKLQALLQEKDPETYKTIKLSNPRRLTRALEVIEVSGQSFFSFQNQNKKQRPFEITKIGLDAPREVIYNRIEQRVDLMIEQGLIEEARRLYPFRHLNALQTVGYKELFAHFEGILSLAEAISEIKKNTRRFAKRQMTWFKKDSDIQWFHFETPLEDILSDLKT</sequence>
<keyword evidence="5 10" id="KW-0819">tRNA processing</keyword>
<reference evidence="15" key="1">
    <citation type="journal article" date="2019" name="Int. J. Syst. Evol. Microbiol.">
        <title>The Global Catalogue of Microorganisms (GCM) 10K type strain sequencing project: providing services to taxonomists for standard genome sequencing and annotation.</title>
        <authorList>
            <consortium name="The Broad Institute Genomics Platform"/>
            <consortium name="The Broad Institute Genome Sequencing Center for Infectious Disease"/>
            <person name="Wu L."/>
            <person name="Ma J."/>
        </authorList>
    </citation>
    <scope>NUCLEOTIDE SEQUENCE [LARGE SCALE GENOMIC DNA]</scope>
    <source>
        <strain evidence="15">CCUG 56752</strain>
    </source>
</reference>
<comment type="function">
    <text evidence="2 10 12">Catalyzes the transfer of a dimethylallyl group onto the adenine at position 37 in tRNAs that read codons beginning with uridine, leading to the formation of N6-(dimethylallyl)adenosine (i(6)A).</text>
</comment>
<keyword evidence="8 10" id="KW-0460">Magnesium</keyword>
<accession>A0ABW3GRF8</accession>
<dbReference type="NCBIfam" id="TIGR00174">
    <property type="entry name" value="miaA"/>
    <property type="match status" value="1"/>
</dbReference>
<dbReference type="Proteomes" id="UP001597049">
    <property type="component" value="Unassembled WGS sequence"/>
</dbReference>
<dbReference type="RefSeq" id="WP_379658148.1">
    <property type="nucleotide sequence ID" value="NZ_JBHTIV010000010.1"/>
</dbReference>
<dbReference type="HAMAP" id="MF_00185">
    <property type="entry name" value="IPP_trans"/>
    <property type="match status" value="1"/>
</dbReference>
<evidence type="ECO:0000313" key="14">
    <source>
        <dbReference type="EMBL" id="MFD0932839.1"/>
    </source>
</evidence>
<evidence type="ECO:0000256" key="13">
    <source>
        <dbReference type="RuleBase" id="RU003785"/>
    </source>
</evidence>
<feature type="binding site" evidence="10">
    <location>
        <begin position="13"/>
        <end position="20"/>
    </location>
    <ligand>
        <name>ATP</name>
        <dbReference type="ChEBI" id="CHEBI:30616"/>
    </ligand>
</feature>
<comment type="cofactor">
    <cofactor evidence="1 10">
        <name>Mg(2+)</name>
        <dbReference type="ChEBI" id="CHEBI:18420"/>
    </cofactor>
</comment>
<dbReference type="Gene3D" id="1.10.20.140">
    <property type="match status" value="1"/>
</dbReference>
<dbReference type="Gene3D" id="3.40.50.300">
    <property type="entry name" value="P-loop containing nucleotide triphosphate hydrolases"/>
    <property type="match status" value="1"/>
</dbReference>
<feature type="site" description="Interaction with substrate tRNA" evidence="10">
    <location>
        <position position="104"/>
    </location>
</feature>
<comment type="similarity">
    <text evidence="3 10 13">Belongs to the IPP transferase family.</text>
</comment>
<keyword evidence="7 10" id="KW-0067">ATP-binding</keyword>
<dbReference type="EMBL" id="JBHTIV010000010">
    <property type="protein sequence ID" value="MFD0932839.1"/>
    <property type="molecule type" value="Genomic_DNA"/>
</dbReference>
<dbReference type="EC" id="2.5.1.75" evidence="10"/>
<dbReference type="PANTHER" id="PTHR11088">
    <property type="entry name" value="TRNA DIMETHYLALLYLTRANSFERASE"/>
    <property type="match status" value="1"/>
</dbReference>
<evidence type="ECO:0000256" key="1">
    <source>
        <dbReference type="ARBA" id="ARBA00001946"/>
    </source>
</evidence>
<dbReference type="InterPro" id="IPR027417">
    <property type="entry name" value="P-loop_NTPase"/>
</dbReference>
<dbReference type="Pfam" id="PF01715">
    <property type="entry name" value="IPPT"/>
    <property type="match status" value="1"/>
</dbReference>
<feature type="site" description="Interaction with substrate tRNA" evidence="10">
    <location>
        <position position="126"/>
    </location>
</feature>
<evidence type="ECO:0000256" key="3">
    <source>
        <dbReference type="ARBA" id="ARBA00005842"/>
    </source>
</evidence>
<protein>
    <recommendedName>
        <fullName evidence="10">tRNA dimethylallyltransferase</fullName>
        <ecNumber evidence="10">2.5.1.75</ecNumber>
    </recommendedName>
    <alternativeName>
        <fullName evidence="10">Dimethylallyl diphosphate:tRNA dimethylallyltransferase</fullName>
        <shortName evidence="10">DMAPP:tRNA dimethylallyltransferase</shortName>
        <shortName evidence="10">DMATase</shortName>
    </alternativeName>
    <alternativeName>
        <fullName evidence="10">Isopentenyl-diphosphate:tRNA isopentenyltransferase</fullName>
        <shortName evidence="10">IPP transferase</shortName>
        <shortName evidence="10">IPPT</shortName>
        <shortName evidence="10">IPTase</shortName>
    </alternativeName>
</protein>